<dbReference type="EMBL" id="JBBXMP010000034">
    <property type="protein sequence ID" value="KAL0066631.1"/>
    <property type="molecule type" value="Genomic_DNA"/>
</dbReference>
<evidence type="ECO:0000313" key="2">
    <source>
        <dbReference type="Proteomes" id="UP001437256"/>
    </source>
</evidence>
<evidence type="ECO:0000313" key="1">
    <source>
        <dbReference type="EMBL" id="KAL0066631.1"/>
    </source>
</evidence>
<proteinExistence type="predicted"/>
<protein>
    <submittedName>
        <fullName evidence="1">Uncharacterized protein</fullName>
    </submittedName>
</protein>
<name>A0ABR2ZZZ4_9AGAR</name>
<organism evidence="1 2">
    <name type="scientific">Marasmius tenuissimus</name>
    <dbReference type="NCBI Taxonomy" id="585030"/>
    <lineage>
        <taxon>Eukaryota</taxon>
        <taxon>Fungi</taxon>
        <taxon>Dikarya</taxon>
        <taxon>Basidiomycota</taxon>
        <taxon>Agaricomycotina</taxon>
        <taxon>Agaricomycetes</taxon>
        <taxon>Agaricomycetidae</taxon>
        <taxon>Agaricales</taxon>
        <taxon>Marasmiineae</taxon>
        <taxon>Marasmiaceae</taxon>
        <taxon>Marasmius</taxon>
    </lineage>
</organism>
<dbReference type="Proteomes" id="UP001437256">
    <property type="component" value="Unassembled WGS sequence"/>
</dbReference>
<keyword evidence="2" id="KW-1185">Reference proteome</keyword>
<comment type="caution">
    <text evidence="1">The sequence shown here is derived from an EMBL/GenBank/DDBJ whole genome shotgun (WGS) entry which is preliminary data.</text>
</comment>
<reference evidence="1 2" key="1">
    <citation type="submission" date="2024-05" db="EMBL/GenBank/DDBJ databases">
        <title>A draft genome resource for the thread blight pathogen Marasmius tenuissimus strain MS-2.</title>
        <authorList>
            <person name="Yulfo-Soto G.E."/>
            <person name="Baruah I.K."/>
            <person name="Amoako-Attah I."/>
            <person name="Bukari Y."/>
            <person name="Meinhardt L.W."/>
            <person name="Bailey B.A."/>
            <person name="Cohen S.P."/>
        </authorList>
    </citation>
    <scope>NUCLEOTIDE SEQUENCE [LARGE SCALE GENOMIC DNA]</scope>
    <source>
        <strain evidence="1 2">MS-2</strain>
    </source>
</reference>
<gene>
    <name evidence="1" type="ORF">AAF712_006435</name>
</gene>
<accession>A0ABR2ZZZ4</accession>
<sequence length="229" mass="26201">MYAKNSRFVDLTDVEVKKEYSLAGDPCENKISVPEFPVFDRVLVENLPEGMKLHKVPAFLQPELERFRSIHWVGSQRYVISFLNHADASRFMDVASAKYETEHEMRNIKIIPVGTTNARGRTQYVRTAAALGATRTIILSGIVDEKLFSKSRVAEDFNAFGKPYLVSWHPEQSVILFADMMTLYASHTIHPVYLQTRNAHNLLRHISRVSGHQPHEIYDKKPAIFRGLC</sequence>